<dbReference type="AlphaFoldDB" id="A0AAD8JEV1"/>
<reference evidence="1" key="1">
    <citation type="submission" date="2023-02" db="EMBL/GenBank/DDBJ databases">
        <title>Genome of toxic invasive species Heracleum sosnowskyi carries increased number of genes despite the absence of recent whole-genome duplications.</title>
        <authorList>
            <person name="Schelkunov M."/>
            <person name="Shtratnikova V."/>
            <person name="Makarenko M."/>
            <person name="Klepikova A."/>
            <person name="Omelchenko D."/>
            <person name="Novikova G."/>
            <person name="Obukhova E."/>
            <person name="Bogdanov V."/>
            <person name="Penin A."/>
            <person name="Logacheva M."/>
        </authorList>
    </citation>
    <scope>NUCLEOTIDE SEQUENCE</scope>
    <source>
        <strain evidence="1">Hsosn_3</strain>
        <tissue evidence="1">Leaf</tissue>
    </source>
</reference>
<organism evidence="1 2">
    <name type="scientific">Heracleum sosnowskyi</name>
    <dbReference type="NCBI Taxonomy" id="360622"/>
    <lineage>
        <taxon>Eukaryota</taxon>
        <taxon>Viridiplantae</taxon>
        <taxon>Streptophyta</taxon>
        <taxon>Embryophyta</taxon>
        <taxon>Tracheophyta</taxon>
        <taxon>Spermatophyta</taxon>
        <taxon>Magnoliopsida</taxon>
        <taxon>eudicotyledons</taxon>
        <taxon>Gunneridae</taxon>
        <taxon>Pentapetalae</taxon>
        <taxon>asterids</taxon>
        <taxon>campanulids</taxon>
        <taxon>Apiales</taxon>
        <taxon>Apiaceae</taxon>
        <taxon>Apioideae</taxon>
        <taxon>apioid superclade</taxon>
        <taxon>Tordylieae</taxon>
        <taxon>Tordyliinae</taxon>
        <taxon>Heracleum</taxon>
    </lineage>
</organism>
<gene>
    <name evidence="1" type="ORF">POM88_002514</name>
</gene>
<comment type="caution">
    <text evidence="1">The sequence shown here is derived from an EMBL/GenBank/DDBJ whole genome shotgun (WGS) entry which is preliminary data.</text>
</comment>
<keyword evidence="2" id="KW-1185">Reference proteome</keyword>
<accession>A0AAD8JEV1</accession>
<protein>
    <submittedName>
        <fullName evidence="1">Uncharacterized protein</fullName>
    </submittedName>
</protein>
<evidence type="ECO:0000313" key="2">
    <source>
        <dbReference type="Proteomes" id="UP001237642"/>
    </source>
</evidence>
<name>A0AAD8JEV1_9APIA</name>
<dbReference type="EMBL" id="JAUIZM010000001">
    <property type="protein sequence ID" value="KAK1402909.1"/>
    <property type="molecule type" value="Genomic_DNA"/>
</dbReference>
<proteinExistence type="predicted"/>
<sequence length="180" mass="19990">MLRDHFISCPQLVNLNISTTFCETHGFVVLAPKLSNFSSSGIFPIRFGVCELQKVDIKLQDWAGVGGEQYYPPFISMLLGLGNYANNLTFDSKSIEVNNISFDDINNGFVCFWSAQRLLIVNRILVAMALSKISYLLVGLPSPFYKLTNVKLPRGYKESSIPEALRNYLLGGSPKASIVT</sequence>
<dbReference type="Proteomes" id="UP001237642">
    <property type="component" value="Unassembled WGS sequence"/>
</dbReference>
<evidence type="ECO:0000313" key="1">
    <source>
        <dbReference type="EMBL" id="KAK1402909.1"/>
    </source>
</evidence>
<reference evidence="1" key="2">
    <citation type="submission" date="2023-05" db="EMBL/GenBank/DDBJ databases">
        <authorList>
            <person name="Schelkunov M.I."/>
        </authorList>
    </citation>
    <scope>NUCLEOTIDE SEQUENCE</scope>
    <source>
        <strain evidence="1">Hsosn_3</strain>
        <tissue evidence="1">Leaf</tissue>
    </source>
</reference>